<keyword evidence="2" id="KW-0472">Membrane</keyword>
<name>A0A4R2HGU7_9ACTN</name>
<feature type="transmembrane region" description="Helical" evidence="2">
    <location>
        <begin position="45"/>
        <end position="66"/>
    </location>
</feature>
<evidence type="ECO:0000313" key="4">
    <source>
        <dbReference type="Proteomes" id="UP000294508"/>
    </source>
</evidence>
<dbReference type="OrthoDB" id="3825435at2"/>
<evidence type="ECO:0000313" key="3">
    <source>
        <dbReference type="EMBL" id="TCO28109.1"/>
    </source>
</evidence>
<feature type="transmembrane region" description="Helical" evidence="2">
    <location>
        <begin position="72"/>
        <end position="92"/>
    </location>
</feature>
<reference evidence="3 4" key="1">
    <citation type="journal article" date="2015" name="Stand. Genomic Sci.">
        <title>Genomic Encyclopedia of Bacterial and Archaeal Type Strains, Phase III: the genomes of soil and plant-associated and newly described type strains.</title>
        <authorList>
            <person name="Whitman W.B."/>
            <person name="Woyke T."/>
            <person name="Klenk H.P."/>
            <person name="Zhou Y."/>
            <person name="Lilburn T.G."/>
            <person name="Beck B.J."/>
            <person name="De Vos P."/>
            <person name="Vandamme P."/>
            <person name="Eisen J.A."/>
            <person name="Garrity G."/>
            <person name="Hugenholtz P."/>
            <person name="Kyrpides N.C."/>
        </authorList>
    </citation>
    <scope>NUCLEOTIDE SEQUENCE [LARGE SCALE GENOMIC DNA]</scope>
    <source>
        <strain evidence="3 4">VKM Ac-2572</strain>
    </source>
</reference>
<protein>
    <submittedName>
        <fullName evidence="3">Uncharacterized protein</fullName>
    </submittedName>
</protein>
<proteinExistence type="predicted"/>
<comment type="caution">
    <text evidence="3">The sequence shown here is derived from an EMBL/GenBank/DDBJ whole genome shotgun (WGS) entry which is preliminary data.</text>
</comment>
<keyword evidence="4" id="KW-1185">Reference proteome</keyword>
<dbReference type="EMBL" id="SLWN01000006">
    <property type="protein sequence ID" value="TCO28109.1"/>
    <property type="molecule type" value="Genomic_DNA"/>
</dbReference>
<keyword evidence="2" id="KW-0812">Transmembrane</keyword>
<evidence type="ECO:0000256" key="1">
    <source>
        <dbReference type="SAM" id="MobiDB-lite"/>
    </source>
</evidence>
<accession>A0A4R2HGU7</accession>
<keyword evidence="2" id="KW-1133">Transmembrane helix</keyword>
<gene>
    <name evidence="3" type="ORF">EV652_10691</name>
</gene>
<dbReference type="Proteomes" id="UP000294508">
    <property type="component" value="Unassembled WGS sequence"/>
</dbReference>
<dbReference type="AlphaFoldDB" id="A0A4R2HGU7"/>
<organism evidence="3 4">
    <name type="scientific">Kribbella steppae</name>
    <dbReference type="NCBI Taxonomy" id="2512223"/>
    <lineage>
        <taxon>Bacteria</taxon>
        <taxon>Bacillati</taxon>
        <taxon>Actinomycetota</taxon>
        <taxon>Actinomycetes</taxon>
        <taxon>Propionibacteriales</taxon>
        <taxon>Kribbellaceae</taxon>
        <taxon>Kribbella</taxon>
    </lineage>
</organism>
<sequence>MTPDITHSPRPARLRGRKPTWSLHPGIRSHDGLTRRERAADLARGLLGSWTAATVGAGLVGAGTVLTVRRDAATGMTVVLSGLMVVALSIVLMTSSRLDDTAAEVALYALESDRRAAVAIEELRDEVERLRGDLARLTARVQTSVRPLDEAGEPQP</sequence>
<feature type="region of interest" description="Disordered" evidence="1">
    <location>
        <begin position="1"/>
        <end position="20"/>
    </location>
</feature>
<dbReference type="RefSeq" id="WP_132210325.1">
    <property type="nucleotide sequence ID" value="NZ_SLWN01000006.1"/>
</dbReference>
<evidence type="ECO:0000256" key="2">
    <source>
        <dbReference type="SAM" id="Phobius"/>
    </source>
</evidence>